<dbReference type="AlphaFoldDB" id="C9LGC4"/>
<dbReference type="STRING" id="626522.GCWU000325_01266"/>
<name>C9LGC4_9BACT</name>
<accession>C9LGC4</accession>
<evidence type="ECO:0000313" key="2">
    <source>
        <dbReference type="Proteomes" id="UP000003460"/>
    </source>
</evidence>
<reference evidence="1" key="1">
    <citation type="submission" date="2009-09" db="EMBL/GenBank/DDBJ databases">
        <authorList>
            <person name="Weinstock G."/>
            <person name="Sodergren E."/>
            <person name="Clifton S."/>
            <person name="Fulton L."/>
            <person name="Fulton B."/>
            <person name="Courtney L."/>
            <person name="Fronick C."/>
            <person name="Harrison M."/>
            <person name="Strong C."/>
            <person name="Farmer C."/>
            <person name="Delahaunty K."/>
            <person name="Markovic C."/>
            <person name="Hall O."/>
            <person name="Minx P."/>
            <person name="Tomlinson C."/>
            <person name="Mitreva M."/>
            <person name="Nelson J."/>
            <person name="Hou S."/>
            <person name="Wollam A."/>
            <person name="Pepin K.H."/>
            <person name="Johnson M."/>
            <person name="Bhonagiri V."/>
            <person name="Nash W.E."/>
            <person name="Warren W."/>
            <person name="Chinwalla A."/>
            <person name="Mardis E.R."/>
            <person name="Wilson R.K."/>
        </authorList>
    </citation>
    <scope>NUCLEOTIDE SEQUENCE [LARGE SCALE GENOMIC DNA]</scope>
    <source>
        <strain evidence="1">ATCC 51259</strain>
    </source>
</reference>
<dbReference type="HOGENOM" id="CLU_2956871_0_0_10"/>
<sequence>MRCFLSALAADLLSDSWAVGEDFFADDKRTESDGFRCAKKGANPAFLLFYRERKPLFSR</sequence>
<organism evidence="1 2">
    <name type="scientific">Alloprevotella tannerae ATCC 51259</name>
    <dbReference type="NCBI Taxonomy" id="626522"/>
    <lineage>
        <taxon>Bacteria</taxon>
        <taxon>Pseudomonadati</taxon>
        <taxon>Bacteroidota</taxon>
        <taxon>Bacteroidia</taxon>
        <taxon>Bacteroidales</taxon>
        <taxon>Prevotellaceae</taxon>
        <taxon>Alloprevotella</taxon>
    </lineage>
</organism>
<protein>
    <submittedName>
        <fullName evidence="1">Uncharacterized protein</fullName>
    </submittedName>
</protein>
<proteinExistence type="predicted"/>
<comment type="caution">
    <text evidence="1">The sequence shown here is derived from an EMBL/GenBank/DDBJ whole genome shotgun (WGS) entry which is preliminary data.</text>
</comment>
<dbReference type="Proteomes" id="UP000003460">
    <property type="component" value="Unassembled WGS sequence"/>
</dbReference>
<gene>
    <name evidence="1" type="ORF">GCWU000325_01266</name>
</gene>
<evidence type="ECO:0000313" key="1">
    <source>
        <dbReference type="EMBL" id="EEX71732.1"/>
    </source>
</evidence>
<keyword evidence="2" id="KW-1185">Reference proteome</keyword>
<dbReference type="EMBL" id="ACIJ02000018">
    <property type="protein sequence ID" value="EEX71732.1"/>
    <property type="molecule type" value="Genomic_DNA"/>
</dbReference>